<keyword evidence="7 10" id="KW-1133">Transmembrane helix</keyword>
<comment type="caution">
    <text evidence="11">The sequence shown here is derived from an EMBL/GenBank/DDBJ whole genome shotgun (WGS) entry which is preliminary data.</text>
</comment>
<dbReference type="GO" id="GO:0019344">
    <property type="term" value="P:cysteine biosynthetic process"/>
    <property type="evidence" value="ECO:0007669"/>
    <property type="project" value="TreeGrafter"/>
</dbReference>
<dbReference type="EMBL" id="BMMZ01000013">
    <property type="protein sequence ID" value="GGL78749.1"/>
    <property type="molecule type" value="Genomic_DNA"/>
</dbReference>
<reference evidence="11" key="1">
    <citation type="journal article" date="2014" name="Int. J. Syst. Evol. Microbiol.">
        <title>Complete genome sequence of Corynebacterium casei LMG S-19264T (=DSM 44701T), isolated from a smear-ripened cheese.</title>
        <authorList>
            <consortium name="US DOE Joint Genome Institute (JGI-PGF)"/>
            <person name="Walter F."/>
            <person name="Albersmeier A."/>
            <person name="Kalinowski J."/>
            <person name="Ruckert C."/>
        </authorList>
    </citation>
    <scope>NUCLEOTIDE SEQUENCE</scope>
    <source>
        <strain evidence="11">CGMCC 4.7306</strain>
    </source>
</reference>
<evidence type="ECO:0000256" key="5">
    <source>
        <dbReference type="ARBA" id="ARBA00022605"/>
    </source>
</evidence>
<keyword evidence="5" id="KW-0028">Amino-acid biosynthesis</keyword>
<evidence type="ECO:0000256" key="4">
    <source>
        <dbReference type="ARBA" id="ARBA00022519"/>
    </source>
</evidence>
<evidence type="ECO:0000313" key="12">
    <source>
        <dbReference type="Proteomes" id="UP000613840"/>
    </source>
</evidence>
<keyword evidence="3" id="KW-1003">Cell membrane</keyword>
<reference evidence="11" key="2">
    <citation type="submission" date="2020-09" db="EMBL/GenBank/DDBJ databases">
        <authorList>
            <person name="Sun Q."/>
            <person name="Zhou Y."/>
        </authorList>
    </citation>
    <scope>NUCLEOTIDE SEQUENCE</scope>
    <source>
        <strain evidence="11">CGMCC 4.7306</strain>
    </source>
</reference>
<evidence type="ECO:0000256" key="7">
    <source>
        <dbReference type="ARBA" id="ARBA00022989"/>
    </source>
</evidence>
<keyword evidence="4" id="KW-0997">Cell inner membrane</keyword>
<evidence type="ECO:0000313" key="11">
    <source>
        <dbReference type="EMBL" id="GGL78749.1"/>
    </source>
</evidence>
<evidence type="ECO:0000256" key="10">
    <source>
        <dbReference type="SAM" id="Phobius"/>
    </source>
</evidence>
<evidence type="ECO:0000256" key="8">
    <source>
        <dbReference type="ARBA" id="ARBA00023032"/>
    </source>
</evidence>
<feature type="transmembrane region" description="Helical" evidence="10">
    <location>
        <begin position="165"/>
        <end position="185"/>
    </location>
</feature>
<dbReference type="AlphaFoldDB" id="A0A917SI20"/>
<evidence type="ECO:0000256" key="9">
    <source>
        <dbReference type="ARBA" id="ARBA00023136"/>
    </source>
</evidence>
<keyword evidence="9 10" id="KW-0472">Membrane</keyword>
<comment type="subcellular location">
    <subcellularLocation>
        <location evidence="1">Membrane</location>
        <topology evidence="1">Multi-pass membrane protein</topology>
    </subcellularLocation>
</comment>
<dbReference type="GO" id="GO:0000103">
    <property type="term" value="P:sulfate assimilation"/>
    <property type="evidence" value="ECO:0007669"/>
    <property type="project" value="TreeGrafter"/>
</dbReference>
<evidence type="ECO:0000256" key="6">
    <source>
        <dbReference type="ARBA" id="ARBA00022692"/>
    </source>
</evidence>
<feature type="transmembrane region" description="Helical" evidence="10">
    <location>
        <begin position="73"/>
        <end position="97"/>
    </location>
</feature>
<dbReference type="GO" id="GO:0005886">
    <property type="term" value="C:plasma membrane"/>
    <property type="evidence" value="ECO:0007669"/>
    <property type="project" value="TreeGrafter"/>
</dbReference>
<feature type="transmembrane region" description="Helical" evidence="10">
    <location>
        <begin position="136"/>
        <end position="159"/>
    </location>
</feature>
<feature type="transmembrane region" description="Helical" evidence="10">
    <location>
        <begin position="206"/>
        <end position="231"/>
    </location>
</feature>
<dbReference type="Proteomes" id="UP000613840">
    <property type="component" value="Unassembled WGS sequence"/>
</dbReference>
<name>A0A917SI20_9ACTN</name>
<keyword evidence="6 10" id="KW-0812">Transmembrane</keyword>
<keyword evidence="2" id="KW-0813">Transport</keyword>
<dbReference type="PANTHER" id="PTHR37468:SF1">
    <property type="entry name" value="SULFATE TRANSPORTER CYSZ"/>
    <property type="match status" value="1"/>
</dbReference>
<feature type="transmembrane region" description="Helical" evidence="10">
    <location>
        <begin position="33"/>
        <end position="53"/>
    </location>
</feature>
<keyword evidence="12" id="KW-1185">Reference proteome</keyword>
<proteinExistence type="predicted"/>
<evidence type="ECO:0000256" key="1">
    <source>
        <dbReference type="ARBA" id="ARBA00004141"/>
    </source>
</evidence>
<dbReference type="Pfam" id="PF07264">
    <property type="entry name" value="EI24"/>
    <property type="match status" value="1"/>
</dbReference>
<dbReference type="InterPro" id="IPR059112">
    <property type="entry name" value="CysZ/EI24"/>
</dbReference>
<evidence type="ECO:0000256" key="2">
    <source>
        <dbReference type="ARBA" id="ARBA00022448"/>
    </source>
</evidence>
<sequence>MTVTDRTSVLAEALGGASLLARGFVLVFTRRRLFLLGALPPLITSVIFLALLITEIGNLDRVIPHYPAWIRVLIGIGAVGGSMLIMVLVFTAVTLAIGGPAYEKISDLVERELGAAPREVEEPMVRSVPRSIRQSIGLLLASLAGALAFALLGLVPILGQTVIPVLSAGFGSWMLIIELIATPFQRRGLLRIADRRSAMARRRARTLGFAVPTFLLMAIPFISVLAFPAAAAGATMLARDLLRSDP</sequence>
<dbReference type="InterPro" id="IPR050480">
    <property type="entry name" value="CysZ-like"/>
</dbReference>
<evidence type="ECO:0000256" key="3">
    <source>
        <dbReference type="ARBA" id="ARBA00022475"/>
    </source>
</evidence>
<dbReference type="GO" id="GO:0009675">
    <property type="term" value="F:high-affinity sulfate:proton symporter activity"/>
    <property type="evidence" value="ECO:0007669"/>
    <property type="project" value="TreeGrafter"/>
</dbReference>
<organism evidence="11 12">
    <name type="scientific">Microlunatus endophyticus</name>
    <dbReference type="NCBI Taxonomy" id="1716077"/>
    <lineage>
        <taxon>Bacteria</taxon>
        <taxon>Bacillati</taxon>
        <taxon>Actinomycetota</taxon>
        <taxon>Actinomycetes</taxon>
        <taxon>Propionibacteriales</taxon>
        <taxon>Propionibacteriaceae</taxon>
        <taxon>Microlunatus</taxon>
    </lineage>
</organism>
<keyword evidence="8" id="KW-0764">Sulfate transport</keyword>
<dbReference type="PANTHER" id="PTHR37468">
    <property type="entry name" value="SULFATE TRANSPORTER CYSZ"/>
    <property type="match status" value="1"/>
</dbReference>
<protein>
    <submittedName>
        <fullName evidence="11">Membrane protein</fullName>
    </submittedName>
</protein>
<accession>A0A917SI20</accession>
<gene>
    <name evidence="11" type="ORF">GCM10011575_41400</name>
</gene>